<feature type="region of interest" description="Disordered" evidence="1">
    <location>
        <begin position="61"/>
        <end position="131"/>
    </location>
</feature>
<dbReference type="SMART" id="SM00355">
    <property type="entry name" value="ZnF_C2H2"/>
    <property type="match status" value="9"/>
</dbReference>
<feature type="compositionally biased region" description="Basic and acidic residues" evidence="1">
    <location>
        <begin position="1597"/>
        <end position="1628"/>
    </location>
</feature>
<name>A0A8W8KK36_MAGGI</name>
<feature type="region of interest" description="Disordered" evidence="1">
    <location>
        <begin position="2026"/>
        <end position="2156"/>
    </location>
</feature>
<feature type="compositionally biased region" description="Basic residues" evidence="1">
    <location>
        <begin position="185"/>
        <end position="195"/>
    </location>
</feature>
<feature type="region of interest" description="Disordered" evidence="1">
    <location>
        <begin position="732"/>
        <end position="762"/>
    </location>
</feature>
<feature type="compositionally biased region" description="Basic residues" evidence="1">
    <location>
        <begin position="62"/>
        <end position="73"/>
    </location>
</feature>
<feature type="domain" description="C2H2-type" evidence="2">
    <location>
        <begin position="1400"/>
        <end position="1421"/>
    </location>
</feature>
<evidence type="ECO:0000259" key="2">
    <source>
        <dbReference type="PROSITE" id="PS00028"/>
    </source>
</evidence>
<feature type="compositionally biased region" description="Polar residues" evidence="1">
    <location>
        <begin position="862"/>
        <end position="881"/>
    </location>
</feature>
<feature type="compositionally biased region" description="Basic and acidic residues" evidence="1">
    <location>
        <begin position="1042"/>
        <end position="1061"/>
    </location>
</feature>
<feature type="region of interest" description="Disordered" evidence="1">
    <location>
        <begin position="564"/>
        <end position="682"/>
    </location>
</feature>
<feature type="region of interest" description="Disordered" evidence="1">
    <location>
        <begin position="702"/>
        <end position="721"/>
    </location>
</feature>
<feature type="region of interest" description="Disordered" evidence="1">
    <location>
        <begin position="1972"/>
        <end position="2007"/>
    </location>
</feature>
<feature type="region of interest" description="Disordered" evidence="1">
    <location>
        <begin position="1226"/>
        <end position="1262"/>
    </location>
</feature>
<dbReference type="InterPro" id="IPR017956">
    <property type="entry name" value="AT_hook_DNA-bd_motif"/>
</dbReference>
<evidence type="ECO:0000313" key="3">
    <source>
        <dbReference type="EnsemblMetazoa" id="G23924.1:cds"/>
    </source>
</evidence>
<feature type="compositionally biased region" description="Polar residues" evidence="1">
    <location>
        <begin position="732"/>
        <end position="761"/>
    </location>
</feature>
<feature type="region of interest" description="Disordered" evidence="1">
    <location>
        <begin position="1110"/>
        <end position="1168"/>
    </location>
</feature>
<feature type="compositionally biased region" description="Basic and acidic residues" evidence="1">
    <location>
        <begin position="618"/>
        <end position="629"/>
    </location>
</feature>
<feature type="compositionally biased region" description="Basic and acidic residues" evidence="1">
    <location>
        <begin position="354"/>
        <end position="382"/>
    </location>
</feature>
<feature type="compositionally biased region" description="Basic and acidic residues" evidence="1">
    <location>
        <begin position="1238"/>
        <end position="1249"/>
    </location>
</feature>
<feature type="region of interest" description="Disordered" evidence="1">
    <location>
        <begin position="832"/>
        <end position="1081"/>
    </location>
</feature>
<feature type="compositionally biased region" description="Low complexity" evidence="1">
    <location>
        <begin position="278"/>
        <end position="287"/>
    </location>
</feature>
<feature type="compositionally biased region" description="Polar residues" evidence="1">
    <location>
        <begin position="2091"/>
        <end position="2123"/>
    </location>
</feature>
<feature type="compositionally biased region" description="Low complexity" evidence="1">
    <location>
        <begin position="2026"/>
        <end position="2038"/>
    </location>
</feature>
<dbReference type="OrthoDB" id="6101405at2759"/>
<feature type="compositionally biased region" description="Basic and acidic residues" evidence="1">
    <location>
        <begin position="942"/>
        <end position="960"/>
    </location>
</feature>
<feature type="region of interest" description="Disordered" evidence="1">
    <location>
        <begin position="354"/>
        <end position="458"/>
    </location>
</feature>
<feature type="compositionally biased region" description="Polar residues" evidence="1">
    <location>
        <begin position="1340"/>
        <end position="1359"/>
    </location>
</feature>
<feature type="compositionally biased region" description="Pro residues" evidence="1">
    <location>
        <begin position="2077"/>
        <end position="2088"/>
    </location>
</feature>
<feature type="compositionally biased region" description="Basic and acidic residues" evidence="1">
    <location>
        <begin position="246"/>
        <end position="273"/>
    </location>
</feature>
<proteinExistence type="predicted"/>
<protein>
    <recommendedName>
        <fullName evidence="2">C2H2-type domain-containing protein</fullName>
    </recommendedName>
</protein>
<accession>A0A8W8KK36</accession>
<feature type="compositionally biased region" description="Basic and acidic residues" evidence="1">
    <location>
        <begin position="80"/>
        <end position="97"/>
    </location>
</feature>
<feature type="compositionally biased region" description="Basic and acidic residues" evidence="1">
    <location>
        <begin position="581"/>
        <end position="609"/>
    </location>
</feature>
<dbReference type="PROSITE" id="PS00028">
    <property type="entry name" value="ZINC_FINGER_C2H2_1"/>
    <property type="match status" value="1"/>
</dbReference>
<feature type="compositionally biased region" description="Basic and acidic residues" evidence="1">
    <location>
        <begin position="979"/>
        <end position="1025"/>
    </location>
</feature>
<feature type="compositionally biased region" description="Basic and acidic residues" evidence="1">
    <location>
        <begin position="882"/>
        <end position="896"/>
    </location>
</feature>
<feature type="compositionally biased region" description="Basic and acidic residues" evidence="1">
    <location>
        <begin position="410"/>
        <end position="428"/>
    </location>
</feature>
<feature type="compositionally biased region" description="Low complexity" evidence="1">
    <location>
        <begin position="1026"/>
        <end position="1038"/>
    </location>
</feature>
<feature type="compositionally biased region" description="Basic residues" evidence="1">
    <location>
        <begin position="1307"/>
        <end position="1329"/>
    </location>
</feature>
<feature type="region of interest" description="Disordered" evidence="1">
    <location>
        <begin position="1304"/>
        <end position="1359"/>
    </location>
</feature>
<feature type="compositionally biased region" description="Polar residues" evidence="1">
    <location>
        <begin position="1767"/>
        <end position="1778"/>
    </location>
</feature>
<evidence type="ECO:0000256" key="1">
    <source>
        <dbReference type="SAM" id="MobiDB-lite"/>
    </source>
</evidence>
<reference evidence="3" key="1">
    <citation type="submission" date="2022-08" db="UniProtKB">
        <authorList>
            <consortium name="EnsemblMetazoa"/>
        </authorList>
    </citation>
    <scope>IDENTIFICATION</scope>
    <source>
        <strain evidence="3">05x7-T-G4-1.051#20</strain>
    </source>
</reference>
<feature type="compositionally biased region" description="Basic and acidic residues" evidence="1">
    <location>
        <begin position="389"/>
        <end position="401"/>
    </location>
</feature>
<feature type="compositionally biased region" description="Polar residues" evidence="1">
    <location>
        <begin position="1976"/>
        <end position="2005"/>
    </location>
</feature>
<dbReference type="Gene3D" id="3.30.160.60">
    <property type="entry name" value="Classic Zinc Finger"/>
    <property type="match status" value="2"/>
</dbReference>
<keyword evidence="4" id="KW-1185">Reference proteome</keyword>
<feature type="compositionally biased region" description="Basic and acidic residues" evidence="1">
    <location>
        <begin position="643"/>
        <end position="652"/>
    </location>
</feature>
<sequence>MEDKGVASAQAKLITRSKAKTSVDHRKIVNYLEKISKDESGAPVKWKFSKKGVKYAQGISKHITKGPAGKKVKGLQGRPMRTDSRDAKNEEKAEKPSVVKRKGGRKKKIVEATETDTKVEGTDDNDDGGLQTDNLIISIRRVGSESANHGTTERIVTIHPVDNVAAPEETTSRVITDTASEIAPKKKRGRPKSIHKIIQEKVKASRLKLSSTRNDESSKGEPKKKCEALRSLEKVVAAKRGRPRKKVLENTEKSSKKEEEPDSREQSVSRFDSDIESIDSNISGSSSRQKSKIRKTYQGIRLGPRKLLRSQDNLITRRKKGTLSSIAAPKIKRKRTLSSDFELLDEVSLKRKIRREELDDISRESSIDRDDGRSRSVPKEEQIILPKTLTDEKTEKDESSKQPETSSGKKVVDKDLTKENTEHVEKKTNGSRTMGPKCKRRGRPPKNSNIVKEEYGGNAKVEGDKKTLLKKQSLMERSIPKLSKIEKEDDMRSTNLGLKNPSFIEIASDESAATFTNTRSVFTFGTLKIIGPGGVKLKGNSPFKQVIDSPNENSHIIYEKRDKKEKLACVDTKNGASTETSKQEIVLENKESIIEDDAANRDKLKDAEKPVIPTENNDDSKIEKKDSKSVDSFASEINSVDTKQARGPKEDSDLINEQVTENRKDLDEDTPNSPAELKATEDNLLMKTKDILTNEKSNIEKEVGTLNDFPMEDDHSTTSASEIAREINVSESECLRSSTQMAADDNSTVGKGTENDAQAESQIEEEKVINADVHSLVSENLDEKTSVPSKDDIEIEEEVTSKDSVESHIKQLIPLEDNIKRHVETTSENQVFENNFTEKTENQEKQGNETVEKKENLKVAGSENNAENGEQNVANIALQNTIHEENENELKDHSEVVENAEIVTEPNTSTVEEEDKNKMSENESNDLDVSRTSDLATVRLTESLRSESKDSKTEDEKTECLETSETPLEETEIPGHYFRNIEKESEILDQEHNLLHKDETETSDKMNLDSSFDDKPDPNIEKDENSSSSDLSLNNSGSFTSLKDDYSKLTEESSPEQAEKTWKRKGNKKVSPTQRVFQLRQKASRSPLEIIAMRQSKEEREYLLEQSQKAFKREEKQRRMRTKQQRLEHNFDQGNPLDADLKDASDTDEKMTASGQADISVEESTHSNDADKHINIEDLEHQCKPCKVILIDFMRYLNVTEKLDPDADDLQGEKSPVPEDIASQSLETAAEENEQKDDETKEAAKETETKKKRRPSARKQATGYIFNRKLTAEIVRYPEDERTPQSDFVVPPLRLKIKQNLIYEPKKKLKPGRPAKRKARKSMSPRKRANNASYRRPILSSESQTIQNNTDSTQFDLQSSGDVNDSEMCECIYNQCGFQSDRKNIEKHIYRHLKGTKMTCLKCRMTFKNSSTAYAHSGKEHPNEEVLIEPAEKCDIKQYYKVHLPAITSATNQIIPQVEQSPEGVIIKVVLPGSRHGKGCYCCSYCDFSSSLQQDILDHINENHRPDIQYTCSICEQRFIGSKDGIAEHFKTEHPNDPISFKSMPDFYDASKGVEQSLSLGSTDKGNIFEKFSDMFPRDKQNIDRFSKADRTRWLEKTSAEADSTTAEHDDLHKGSDESQKGSKESEVPTHASDLEPVEDGIEALAKGYGKETTEERIGNEDQTTGDKSAGTDIEESNDMGLKIVDVVSLRDQSNIDWPETPPSLPLSQTVTGNYPFAQMQTLNHQSIAQSNVSIVSALSTPRQYPHNFTQNLQQRHGLGPQAILPQRNQTPSSQSSMPRKKSDGKTCTTYKCEKCNVHAPVLATMVEHLRLSHKDIEKLFLCPYCRQYEGATEPDIHRHIKQFHNQTMQQKSPPVALSSAAKQHLRTIQVALGDGYTSTEKVVMEKDIYKCLKCNGHMPSLDFIYSHLEKQHNEFFVNACPECKRFRHKDEQVVFQHIRDVHGKSTENITLSVAIEENLFTRVQCLTKGKVVPSRPQSTNVPVQSANVSKTTSLPPDHFQNQFPHYSVGRSNIPPVSFIRSSVPASTSVVSSPQQTPFPSKSSLRKSRPVHRDSPRLYSSRVDADINQPGPGNASEPPPLMRAPPPLIKFQQTQFGKSLHPSQDIRTQSPQGDTSVRGTSFGMTDRLQRLHSPNSSRMGSPLPPAARSPPITSRPVLKIPNVRHSLSSTISSPPPPYSVAVNARGHTANVLDLSRQMANPGIRSTSRTTPDGEDVSPDAFQIFNIRPGTPQSDPNINKYNQFQVRPTSALNPRMLVGMQSSPRMQALSQRLQTVKGIIPQRQFLPRQGFASPNVVVGDNNLPIEGRIFKCPYCPQIIPLLISEVAGHIEQKHPGSSIVFHRI</sequence>
<feature type="compositionally biased region" description="Basic and acidic residues" evidence="1">
    <location>
        <begin position="781"/>
        <end position="792"/>
    </location>
</feature>
<feature type="compositionally biased region" description="Basic and acidic residues" evidence="1">
    <location>
        <begin position="836"/>
        <end position="857"/>
    </location>
</feature>
<feature type="compositionally biased region" description="Basic and acidic residues" evidence="1">
    <location>
        <begin position="1139"/>
        <end position="1151"/>
    </location>
</feature>
<dbReference type="SMART" id="SM00384">
    <property type="entry name" value="AT_hook"/>
    <property type="match status" value="4"/>
</dbReference>
<feature type="compositionally biased region" description="Basic and acidic residues" evidence="1">
    <location>
        <begin position="109"/>
        <end position="121"/>
    </location>
</feature>
<organism evidence="3 4">
    <name type="scientific">Magallana gigas</name>
    <name type="common">Pacific oyster</name>
    <name type="synonym">Crassostrea gigas</name>
    <dbReference type="NCBI Taxonomy" id="29159"/>
    <lineage>
        <taxon>Eukaryota</taxon>
        <taxon>Metazoa</taxon>
        <taxon>Spiralia</taxon>
        <taxon>Lophotrochozoa</taxon>
        <taxon>Mollusca</taxon>
        <taxon>Bivalvia</taxon>
        <taxon>Autobranchia</taxon>
        <taxon>Pteriomorphia</taxon>
        <taxon>Ostreida</taxon>
        <taxon>Ostreoidea</taxon>
        <taxon>Ostreidae</taxon>
        <taxon>Magallana</taxon>
    </lineage>
</organism>
<feature type="region of interest" description="Disordered" evidence="1">
    <location>
        <begin position="1761"/>
        <end position="1785"/>
    </location>
</feature>
<dbReference type="OMA" id="APVKWKF"/>
<feature type="compositionally biased region" description="Basic residues" evidence="1">
    <location>
        <begin position="98"/>
        <end position="108"/>
    </location>
</feature>
<feature type="compositionally biased region" description="Basic and acidic residues" evidence="1">
    <location>
        <begin position="1649"/>
        <end position="1660"/>
    </location>
</feature>
<evidence type="ECO:0000313" key="4">
    <source>
        <dbReference type="Proteomes" id="UP000005408"/>
    </source>
</evidence>
<feature type="region of interest" description="Disordered" evidence="1">
    <location>
        <begin position="1597"/>
        <end position="1674"/>
    </location>
</feature>
<feature type="region of interest" description="Disordered" evidence="1">
    <location>
        <begin position="779"/>
        <end position="806"/>
    </location>
</feature>
<feature type="compositionally biased region" description="Basic and acidic residues" evidence="1">
    <location>
        <begin position="213"/>
        <end position="233"/>
    </location>
</feature>
<dbReference type="InterPro" id="IPR013087">
    <property type="entry name" value="Znf_C2H2_type"/>
</dbReference>
<feature type="region of interest" description="Disordered" evidence="1">
    <location>
        <begin position="178"/>
        <end position="323"/>
    </location>
</feature>
<dbReference type="EnsemblMetazoa" id="G23924.1">
    <property type="protein sequence ID" value="G23924.1:cds"/>
    <property type="gene ID" value="G23924"/>
</dbReference>
<dbReference type="GO" id="GO:0003677">
    <property type="term" value="F:DNA binding"/>
    <property type="evidence" value="ECO:0007669"/>
    <property type="project" value="InterPro"/>
</dbReference>
<dbReference type="Proteomes" id="UP000005408">
    <property type="component" value="Unassembled WGS sequence"/>
</dbReference>